<dbReference type="Gene3D" id="3.50.4.10">
    <property type="entry name" value="Hepatocyte Growth Factor"/>
    <property type="match status" value="1"/>
</dbReference>
<accession>A0AA40DCD5</accession>
<evidence type="ECO:0008006" key="4">
    <source>
        <dbReference type="Google" id="ProtNLM"/>
    </source>
</evidence>
<dbReference type="AlphaFoldDB" id="A0AA40DCD5"/>
<protein>
    <recommendedName>
        <fullName evidence="4">Apple domain-containing protein</fullName>
    </recommendedName>
</protein>
<proteinExistence type="predicted"/>
<reference evidence="2" key="1">
    <citation type="submission" date="2023-06" db="EMBL/GenBank/DDBJ databases">
        <title>Genome-scale phylogeny and comparative genomics of the fungal order Sordariales.</title>
        <authorList>
            <consortium name="Lawrence Berkeley National Laboratory"/>
            <person name="Hensen N."/>
            <person name="Bonometti L."/>
            <person name="Westerberg I."/>
            <person name="Brannstrom I.O."/>
            <person name="Guillou S."/>
            <person name="Cros-Aarteil S."/>
            <person name="Calhoun S."/>
            <person name="Haridas S."/>
            <person name="Kuo A."/>
            <person name="Mondo S."/>
            <person name="Pangilinan J."/>
            <person name="Riley R."/>
            <person name="Labutti K."/>
            <person name="Andreopoulos B."/>
            <person name="Lipzen A."/>
            <person name="Chen C."/>
            <person name="Yanf M."/>
            <person name="Daum C."/>
            <person name="Ng V."/>
            <person name="Clum A."/>
            <person name="Steindorff A."/>
            <person name="Ohm R."/>
            <person name="Martin F."/>
            <person name="Silar P."/>
            <person name="Natvig D."/>
            <person name="Lalanne C."/>
            <person name="Gautier V."/>
            <person name="Ament-Velasquez S.L."/>
            <person name="Kruys A."/>
            <person name="Hutchinson M.I."/>
            <person name="Powell A.J."/>
            <person name="Barry K."/>
            <person name="Miller A.N."/>
            <person name="Grigoriev I.V."/>
            <person name="Debuchy R."/>
            <person name="Gladieux P."/>
            <person name="Thoren M.H."/>
            <person name="Johannesson H."/>
        </authorList>
    </citation>
    <scope>NUCLEOTIDE SEQUENCE</scope>
    <source>
        <strain evidence="2">CBS 307.81</strain>
    </source>
</reference>
<feature type="compositionally biased region" description="Polar residues" evidence="1">
    <location>
        <begin position="54"/>
        <end position="64"/>
    </location>
</feature>
<feature type="region of interest" description="Disordered" evidence="1">
    <location>
        <begin position="36"/>
        <end position="64"/>
    </location>
</feature>
<name>A0AA40DCD5_9PEZI</name>
<evidence type="ECO:0000313" key="3">
    <source>
        <dbReference type="Proteomes" id="UP001174997"/>
    </source>
</evidence>
<sequence>LTRRTNRLFSLSSTPSSTTTELATLQTTIYLPATFTPTPTSTSSSTSSSATPTGLSCPQSQGQHYTSNNNKKFITLCGVDYSDGEARNISNAKVKSLRDCLELCSRKKECTGAGWGVMEGDKVGEHTCWMKNGLNSSHTARNDWGFGVLLPE</sequence>
<organism evidence="2 3">
    <name type="scientific">Cercophora samala</name>
    <dbReference type="NCBI Taxonomy" id="330535"/>
    <lineage>
        <taxon>Eukaryota</taxon>
        <taxon>Fungi</taxon>
        <taxon>Dikarya</taxon>
        <taxon>Ascomycota</taxon>
        <taxon>Pezizomycotina</taxon>
        <taxon>Sordariomycetes</taxon>
        <taxon>Sordariomycetidae</taxon>
        <taxon>Sordariales</taxon>
        <taxon>Lasiosphaeriaceae</taxon>
        <taxon>Cercophora</taxon>
    </lineage>
</organism>
<evidence type="ECO:0000256" key="1">
    <source>
        <dbReference type="SAM" id="MobiDB-lite"/>
    </source>
</evidence>
<dbReference type="Proteomes" id="UP001174997">
    <property type="component" value="Unassembled WGS sequence"/>
</dbReference>
<comment type="caution">
    <text evidence="2">The sequence shown here is derived from an EMBL/GenBank/DDBJ whole genome shotgun (WGS) entry which is preliminary data.</text>
</comment>
<keyword evidence="3" id="KW-1185">Reference proteome</keyword>
<feature type="non-terminal residue" evidence="2">
    <location>
        <position position="1"/>
    </location>
</feature>
<dbReference type="EMBL" id="JAULSY010000055">
    <property type="protein sequence ID" value="KAK0668509.1"/>
    <property type="molecule type" value="Genomic_DNA"/>
</dbReference>
<evidence type="ECO:0000313" key="2">
    <source>
        <dbReference type="EMBL" id="KAK0668509.1"/>
    </source>
</evidence>
<feature type="compositionally biased region" description="Low complexity" evidence="1">
    <location>
        <begin position="36"/>
        <end position="53"/>
    </location>
</feature>
<gene>
    <name evidence="2" type="ORF">QBC41DRAFT_393562</name>
</gene>